<keyword evidence="2" id="KW-1185">Reference proteome</keyword>
<evidence type="ECO:0000313" key="1">
    <source>
        <dbReference type="EMBL" id="GFS51837.1"/>
    </source>
</evidence>
<dbReference type="Proteomes" id="UP000886998">
    <property type="component" value="Unassembled WGS sequence"/>
</dbReference>
<dbReference type="EMBL" id="BMAV01026600">
    <property type="protein sequence ID" value="GFS51837.1"/>
    <property type="molecule type" value="Genomic_DNA"/>
</dbReference>
<proteinExistence type="predicted"/>
<accession>A0A8X6IPH4</accession>
<name>A0A8X6IPH4_9ARAC</name>
<gene>
    <name evidence="1" type="ORF">TNIN_195451</name>
</gene>
<comment type="caution">
    <text evidence="1">The sequence shown here is derived from an EMBL/GenBank/DDBJ whole genome shotgun (WGS) entry which is preliminary data.</text>
</comment>
<reference evidence="1" key="1">
    <citation type="submission" date="2020-08" db="EMBL/GenBank/DDBJ databases">
        <title>Multicomponent nature underlies the extraordinary mechanical properties of spider dragline silk.</title>
        <authorList>
            <person name="Kono N."/>
            <person name="Nakamura H."/>
            <person name="Mori M."/>
            <person name="Yoshida Y."/>
            <person name="Ohtoshi R."/>
            <person name="Malay A.D."/>
            <person name="Moran D.A.P."/>
            <person name="Tomita M."/>
            <person name="Numata K."/>
            <person name="Arakawa K."/>
        </authorList>
    </citation>
    <scope>NUCLEOTIDE SEQUENCE</scope>
</reference>
<sequence length="93" mass="10521">MGVLPKPTLVYTTAFYRYLYIPQDTIGTISYKIISERVMLPVSTLFPIRRVLKREVYLLFDIQEIYNGSGSISPVGAPTDIFSPFSPRGNSDQ</sequence>
<dbReference type="AlphaFoldDB" id="A0A8X6IPH4"/>
<protein>
    <submittedName>
        <fullName evidence="1">Uncharacterized protein</fullName>
    </submittedName>
</protein>
<organism evidence="1 2">
    <name type="scientific">Trichonephila inaurata madagascariensis</name>
    <dbReference type="NCBI Taxonomy" id="2747483"/>
    <lineage>
        <taxon>Eukaryota</taxon>
        <taxon>Metazoa</taxon>
        <taxon>Ecdysozoa</taxon>
        <taxon>Arthropoda</taxon>
        <taxon>Chelicerata</taxon>
        <taxon>Arachnida</taxon>
        <taxon>Araneae</taxon>
        <taxon>Araneomorphae</taxon>
        <taxon>Entelegynae</taxon>
        <taxon>Araneoidea</taxon>
        <taxon>Nephilidae</taxon>
        <taxon>Trichonephila</taxon>
        <taxon>Trichonephila inaurata</taxon>
    </lineage>
</organism>
<evidence type="ECO:0000313" key="2">
    <source>
        <dbReference type="Proteomes" id="UP000886998"/>
    </source>
</evidence>